<reference evidence="1" key="2">
    <citation type="journal article" date="2015" name="Fish Shellfish Immunol.">
        <title>Early steps in the European eel (Anguilla anguilla)-Vibrio vulnificus interaction in the gills: Role of the RtxA13 toxin.</title>
        <authorList>
            <person name="Callol A."/>
            <person name="Pajuelo D."/>
            <person name="Ebbesson L."/>
            <person name="Teles M."/>
            <person name="MacKenzie S."/>
            <person name="Amaro C."/>
        </authorList>
    </citation>
    <scope>NUCLEOTIDE SEQUENCE</scope>
</reference>
<evidence type="ECO:0000313" key="1">
    <source>
        <dbReference type="EMBL" id="JAH85570.1"/>
    </source>
</evidence>
<dbReference type="AlphaFoldDB" id="A0A0E9W7K4"/>
<organism evidence="1">
    <name type="scientific">Anguilla anguilla</name>
    <name type="common">European freshwater eel</name>
    <name type="synonym">Muraena anguilla</name>
    <dbReference type="NCBI Taxonomy" id="7936"/>
    <lineage>
        <taxon>Eukaryota</taxon>
        <taxon>Metazoa</taxon>
        <taxon>Chordata</taxon>
        <taxon>Craniata</taxon>
        <taxon>Vertebrata</taxon>
        <taxon>Euteleostomi</taxon>
        <taxon>Actinopterygii</taxon>
        <taxon>Neopterygii</taxon>
        <taxon>Teleostei</taxon>
        <taxon>Anguilliformes</taxon>
        <taxon>Anguillidae</taxon>
        <taxon>Anguilla</taxon>
    </lineage>
</organism>
<sequence length="32" mass="4033">MVTRINYLPQMKKKYYTWLTAFSLWSFLNLKF</sequence>
<dbReference type="EMBL" id="GBXM01023007">
    <property type="protein sequence ID" value="JAH85570.1"/>
    <property type="molecule type" value="Transcribed_RNA"/>
</dbReference>
<name>A0A0E9W7K4_ANGAN</name>
<reference evidence="1" key="1">
    <citation type="submission" date="2014-11" db="EMBL/GenBank/DDBJ databases">
        <authorList>
            <person name="Amaro Gonzalez C."/>
        </authorList>
    </citation>
    <scope>NUCLEOTIDE SEQUENCE</scope>
</reference>
<accession>A0A0E9W7K4</accession>
<protein>
    <submittedName>
        <fullName evidence="1">Uncharacterized protein</fullName>
    </submittedName>
</protein>
<proteinExistence type="predicted"/>